<feature type="domain" description="Phorbol-ester/DAG-type" evidence="4">
    <location>
        <begin position="631"/>
        <end position="683"/>
    </location>
</feature>
<feature type="coiled-coil region" evidence="3">
    <location>
        <begin position="122"/>
        <end position="149"/>
    </location>
</feature>
<organism evidence="7 9">
    <name type="scientific">Bursaphelenchus xylophilus</name>
    <name type="common">Pinewood nematode worm</name>
    <name type="synonym">Aphelenchoides xylophilus</name>
    <dbReference type="NCBI Taxonomy" id="6326"/>
    <lineage>
        <taxon>Eukaryota</taxon>
        <taxon>Metazoa</taxon>
        <taxon>Ecdysozoa</taxon>
        <taxon>Nematoda</taxon>
        <taxon>Chromadorea</taxon>
        <taxon>Rhabditida</taxon>
        <taxon>Tylenchina</taxon>
        <taxon>Tylenchomorpha</taxon>
        <taxon>Aphelenchoidea</taxon>
        <taxon>Aphelenchoididae</taxon>
        <taxon>Bursaphelenchus</taxon>
    </lineage>
</organism>
<reference evidence="6" key="2">
    <citation type="submission" date="2020-08" db="EMBL/GenBank/DDBJ databases">
        <authorList>
            <person name="Kikuchi T."/>
        </authorList>
    </citation>
    <scope>NUCLEOTIDE SEQUENCE</scope>
    <source>
        <strain evidence="5">Ka4C1</strain>
    </source>
</reference>
<evidence type="ECO:0000313" key="8">
    <source>
        <dbReference type="Proteomes" id="UP000659654"/>
    </source>
</evidence>
<dbReference type="Proteomes" id="UP000659654">
    <property type="component" value="Unassembled WGS sequence"/>
</dbReference>
<feature type="coiled-coil region" evidence="3">
    <location>
        <begin position="254"/>
        <end position="571"/>
    </location>
</feature>
<dbReference type="EMBL" id="CAJFDI010000006">
    <property type="protein sequence ID" value="CAD5233757.1"/>
    <property type="molecule type" value="Genomic_DNA"/>
</dbReference>
<evidence type="ECO:0000259" key="4">
    <source>
        <dbReference type="PROSITE" id="PS50081"/>
    </source>
</evidence>
<dbReference type="Proteomes" id="UP000095284">
    <property type="component" value="Unplaced"/>
</dbReference>
<dbReference type="SMR" id="A0A1I7RJX2"/>
<reference evidence="9" key="1">
    <citation type="submission" date="2016-11" db="UniProtKB">
        <authorList>
            <consortium name="WormBaseParasite"/>
        </authorList>
    </citation>
    <scope>IDENTIFICATION</scope>
</reference>
<accession>A0A1I7RJX2</accession>
<dbReference type="Gene3D" id="3.30.60.20">
    <property type="match status" value="1"/>
</dbReference>
<dbReference type="Gene3D" id="1.10.287.1490">
    <property type="match status" value="1"/>
</dbReference>
<evidence type="ECO:0000313" key="5">
    <source>
        <dbReference type="EMBL" id="CAD5233757.1"/>
    </source>
</evidence>
<dbReference type="eggNOG" id="KOG0976">
    <property type="taxonomic scope" value="Eukaryota"/>
</dbReference>
<evidence type="ECO:0000313" key="9">
    <source>
        <dbReference type="WBParaSite" id="BXY_0100400.1"/>
    </source>
</evidence>
<evidence type="ECO:0000256" key="3">
    <source>
        <dbReference type="SAM" id="Coils"/>
    </source>
</evidence>
<dbReference type="SUPFAM" id="SSF57889">
    <property type="entry name" value="Cysteine-rich domain"/>
    <property type="match status" value="1"/>
</dbReference>
<dbReference type="Pfam" id="PF00130">
    <property type="entry name" value="C1_1"/>
    <property type="match status" value="1"/>
</dbReference>
<keyword evidence="8" id="KW-1185">Reference proteome</keyword>
<dbReference type="Proteomes" id="UP000582659">
    <property type="component" value="Unassembled WGS sequence"/>
</dbReference>
<dbReference type="EMBL" id="CAJFCV020000006">
    <property type="protein sequence ID" value="CAG9129129.1"/>
    <property type="molecule type" value="Genomic_DNA"/>
</dbReference>
<dbReference type="GO" id="GO:0046872">
    <property type="term" value="F:metal ion binding"/>
    <property type="evidence" value="ECO:0007669"/>
    <property type="project" value="UniProtKB-KW"/>
</dbReference>
<sequence>MAETPIKELEAFHRRISNFETTHLDREVKELEDLVREIAQKERSATSNFIEERNKNEINNRQNREFTHEVDKLRKELAQKNKLLAEFKSEQMARKLTSDQKSPESKEILELKKKVGELQHRLQTRTDENHRLTTQLEQYKKQCEAYKTKCIEMESGRHGFSETNMMGSLQTTVEAQNALSKQLTTELELCRQRCTTLETALHSSMEELEEFRASSKNLSKELEEQGHSMDEVHKILGNEISLVKQQKAKLRCEFLKCKSDLVAAERDLHDLQREHGECTQRIANFEKDLEIEKKLRHAAIADRDEAKRTEKELKEKLEKVEAEFKGEAAKLGAIVAKAEDQTTKLKEFVKQQDKQCDELANQVQFLADELETYKKKCHDKTNEIAELRRKATNADIQQVEVQRLKEELGRAKDKVIFMEREIKTLHVDYRGELADLTKKLALAQKENIGPSARKPVEEKLNMFIENQKKQLEQELATERKLLKEKTIELENLKREKEASSMEGDLKRKTVEAANALNECIIKLQARNEELSQMKTEKAEKEKELERVYSQLEDREEDIHELRQRLSKLEETMLYWKAMYERRMNPAHSESDDASCYTQDIMETKENHPEVHHAEEEEKQPMRYGMMRHEIAHRFKRVWMAMQKKSYECARCRENLPGVSTAMKCRDCNVYVHLSCARRMGKTCGLPADYAQLYVDAVTEQKVFADQGSINRYHDDRMDTL</sequence>
<dbReference type="PROSITE" id="PS50081">
    <property type="entry name" value="ZF_DAG_PE_2"/>
    <property type="match status" value="1"/>
</dbReference>
<dbReference type="AlphaFoldDB" id="A0A1I7RJX2"/>
<dbReference type="WBParaSite" id="BXY_0100400.1">
    <property type="protein sequence ID" value="BXY_0100400.1"/>
    <property type="gene ID" value="BXY_0100400"/>
</dbReference>
<keyword evidence="3" id="KW-0175">Coiled coil</keyword>
<evidence type="ECO:0000313" key="7">
    <source>
        <dbReference type="Proteomes" id="UP000095284"/>
    </source>
</evidence>
<name>A0A1I7RJX2_BURXY</name>
<protein>
    <submittedName>
        <fullName evidence="5">(pine wood nematode) hypothetical protein</fullName>
    </submittedName>
    <submittedName>
        <fullName evidence="9">Phorbol-ester/DAG-type domain-containing protein</fullName>
    </submittedName>
</protein>
<evidence type="ECO:0000313" key="6">
    <source>
        <dbReference type="EMBL" id="CAG9129129.1"/>
    </source>
</evidence>
<dbReference type="OrthoDB" id="5919042at2759"/>
<dbReference type="SMART" id="SM00109">
    <property type="entry name" value="C1"/>
    <property type="match status" value="1"/>
</dbReference>
<dbReference type="SUPFAM" id="SSF57997">
    <property type="entry name" value="Tropomyosin"/>
    <property type="match status" value="1"/>
</dbReference>
<dbReference type="InterPro" id="IPR002219">
    <property type="entry name" value="PKC_DAG/PE"/>
</dbReference>
<evidence type="ECO:0000256" key="1">
    <source>
        <dbReference type="ARBA" id="ARBA00022723"/>
    </source>
</evidence>
<keyword evidence="2" id="KW-0862">Zinc</keyword>
<feature type="coiled-coil region" evidence="3">
    <location>
        <begin position="24"/>
        <end position="90"/>
    </location>
</feature>
<gene>
    <name evidence="5" type="ORF">BXYJ_LOCUS13848</name>
</gene>
<proteinExistence type="predicted"/>
<dbReference type="InterPro" id="IPR046349">
    <property type="entry name" value="C1-like_sf"/>
</dbReference>
<keyword evidence="1" id="KW-0479">Metal-binding</keyword>
<evidence type="ECO:0000256" key="2">
    <source>
        <dbReference type="ARBA" id="ARBA00022833"/>
    </source>
</evidence>